<dbReference type="PANTHER" id="PTHR23028:SF53">
    <property type="entry name" value="ACYL_TRANSF_3 DOMAIN-CONTAINING PROTEIN"/>
    <property type="match status" value="1"/>
</dbReference>
<feature type="transmembrane region" description="Helical" evidence="1">
    <location>
        <begin position="235"/>
        <end position="256"/>
    </location>
</feature>
<organism evidence="3 4">
    <name type="scientific">Bradyrhizobium erythrophlei</name>
    <dbReference type="NCBI Taxonomy" id="1437360"/>
    <lineage>
        <taxon>Bacteria</taxon>
        <taxon>Pseudomonadati</taxon>
        <taxon>Pseudomonadota</taxon>
        <taxon>Alphaproteobacteria</taxon>
        <taxon>Hyphomicrobiales</taxon>
        <taxon>Nitrobacteraceae</taxon>
        <taxon>Bradyrhizobium</taxon>
    </lineage>
</organism>
<dbReference type="Proteomes" id="UP000184096">
    <property type="component" value="Chromosome I"/>
</dbReference>
<dbReference type="GO" id="GO:0016787">
    <property type="term" value="F:hydrolase activity"/>
    <property type="evidence" value="ECO:0007669"/>
    <property type="project" value="UniProtKB-KW"/>
</dbReference>
<dbReference type="GO" id="GO:0009103">
    <property type="term" value="P:lipopolysaccharide biosynthetic process"/>
    <property type="evidence" value="ECO:0007669"/>
    <property type="project" value="TreeGrafter"/>
</dbReference>
<reference evidence="4" key="1">
    <citation type="submission" date="2016-11" db="EMBL/GenBank/DDBJ databases">
        <authorList>
            <person name="Varghese N."/>
            <person name="Submissions S."/>
        </authorList>
    </citation>
    <scope>NUCLEOTIDE SEQUENCE [LARGE SCALE GENOMIC DNA]</scope>
    <source>
        <strain evidence="4">GAS401</strain>
    </source>
</reference>
<feature type="transmembrane region" description="Helical" evidence="1">
    <location>
        <begin position="12"/>
        <end position="30"/>
    </location>
</feature>
<feature type="transmembrane region" description="Helical" evidence="1">
    <location>
        <begin position="181"/>
        <end position="198"/>
    </location>
</feature>
<evidence type="ECO:0000259" key="2">
    <source>
        <dbReference type="Pfam" id="PF01757"/>
    </source>
</evidence>
<keyword evidence="3" id="KW-0378">Hydrolase</keyword>
<dbReference type="PANTHER" id="PTHR23028">
    <property type="entry name" value="ACETYLTRANSFERASE"/>
    <property type="match status" value="1"/>
</dbReference>
<dbReference type="InterPro" id="IPR002656">
    <property type="entry name" value="Acyl_transf_3_dom"/>
</dbReference>
<dbReference type="AlphaFoldDB" id="A0A1M7UHG2"/>
<dbReference type="InterPro" id="IPR050879">
    <property type="entry name" value="Acyltransferase_3"/>
</dbReference>
<evidence type="ECO:0000313" key="3">
    <source>
        <dbReference type="EMBL" id="SHN82350.1"/>
    </source>
</evidence>
<dbReference type="GO" id="GO:0016747">
    <property type="term" value="F:acyltransferase activity, transferring groups other than amino-acyl groups"/>
    <property type="evidence" value="ECO:0007669"/>
    <property type="project" value="InterPro"/>
</dbReference>
<evidence type="ECO:0000313" key="4">
    <source>
        <dbReference type="Proteomes" id="UP000184096"/>
    </source>
</evidence>
<keyword evidence="4" id="KW-1185">Reference proteome</keyword>
<dbReference type="GO" id="GO:0016020">
    <property type="term" value="C:membrane"/>
    <property type="evidence" value="ECO:0007669"/>
    <property type="project" value="TreeGrafter"/>
</dbReference>
<dbReference type="Pfam" id="PF01757">
    <property type="entry name" value="Acyl_transf_3"/>
    <property type="match status" value="1"/>
</dbReference>
<proteinExistence type="predicted"/>
<protein>
    <submittedName>
        <fullName evidence="3">Peptidoglycan/LPS O-acetylase OafA/YrhL, contains acyltransferase and SGNH-hydrolase domains</fullName>
    </submittedName>
</protein>
<feature type="domain" description="Acyltransferase 3" evidence="2">
    <location>
        <begin position="7"/>
        <end position="195"/>
    </location>
</feature>
<feature type="transmembrane region" description="Helical" evidence="1">
    <location>
        <begin position="50"/>
        <end position="68"/>
    </location>
</feature>
<feature type="transmembrane region" description="Helical" evidence="1">
    <location>
        <begin position="204"/>
        <end position="223"/>
    </location>
</feature>
<gene>
    <name evidence="3" type="ORF">SAMN05444170_5086</name>
</gene>
<keyword evidence="1" id="KW-0472">Membrane</keyword>
<name>A0A1M7UHG2_9BRAD</name>
<keyword evidence="1" id="KW-0812">Transmembrane</keyword>
<feature type="transmembrane region" description="Helical" evidence="1">
    <location>
        <begin position="268"/>
        <end position="290"/>
    </location>
</feature>
<keyword evidence="3" id="KW-0808">Transferase</keyword>
<feature type="transmembrane region" description="Helical" evidence="1">
    <location>
        <begin position="89"/>
        <end position="110"/>
    </location>
</feature>
<keyword evidence="3" id="KW-0012">Acyltransferase</keyword>
<keyword evidence="1" id="KW-1133">Transmembrane helix</keyword>
<evidence type="ECO:0000256" key="1">
    <source>
        <dbReference type="SAM" id="Phobius"/>
    </source>
</evidence>
<accession>A0A1M7UHG2</accession>
<sequence>MEDNGWNQLDTVRLILASIVAVDHAVGIFVSPFDLVGSQISDALSQAAEVAVELFFLTSGLVIGRSLIGKSHYGDALFLVFMTRRIARIYPPLLFSVLLTVAMALILRALGLDRYHGTAQALTRDSFSYLDNLRDVGRALLTFGFRGGLTGSSNGPLWSLALEMQAYVVVGLLAQAFYSKRIWMAILCLIGLAFAIRAREGGPLNELSVICFGLFALGVLLNIAKPSFPKLLPPIPIDFSYSLYILHFPTMLFIFFLTCQEEVSAAKAWLLVSVSLIVAFAMSVLSGIFIERHRGPRLRLEIRKEALKH</sequence>
<dbReference type="EMBL" id="LT670849">
    <property type="protein sequence ID" value="SHN82350.1"/>
    <property type="molecule type" value="Genomic_DNA"/>
</dbReference>